<reference evidence="1 2" key="1">
    <citation type="submission" date="2024-02" db="EMBL/GenBank/DDBJ databases">
        <title>Full genome sequence of Nocardioides kribbensis.</title>
        <authorList>
            <person name="Poletto B.L."/>
            <person name="Silva G."/>
            <person name="Galante D."/>
            <person name="Campos K.R."/>
            <person name="Santos M.B.N."/>
            <person name="Sacchi C.T."/>
        </authorList>
    </citation>
    <scope>NUCLEOTIDE SEQUENCE [LARGE SCALE GENOMIC DNA]</scope>
    <source>
        <strain evidence="1 2">O4R</strain>
    </source>
</reference>
<keyword evidence="2" id="KW-1185">Reference proteome</keyword>
<accession>A0ABV1NYY3</accession>
<comment type="caution">
    <text evidence="1">The sequence shown here is derived from an EMBL/GenBank/DDBJ whole genome shotgun (WGS) entry which is preliminary data.</text>
</comment>
<name>A0ABV1NYY3_9ACTN</name>
<organism evidence="1 2">
    <name type="scientific">Nocardioides kribbensis</name>
    <dbReference type="NCBI Taxonomy" id="305517"/>
    <lineage>
        <taxon>Bacteria</taxon>
        <taxon>Bacillati</taxon>
        <taxon>Actinomycetota</taxon>
        <taxon>Actinomycetes</taxon>
        <taxon>Propionibacteriales</taxon>
        <taxon>Nocardioidaceae</taxon>
        <taxon>Nocardioides</taxon>
    </lineage>
</organism>
<dbReference type="Pfam" id="PF05133">
    <property type="entry name" value="SPP1_portal"/>
    <property type="match status" value="1"/>
</dbReference>
<dbReference type="Proteomes" id="UP001482520">
    <property type="component" value="Unassembled WGS sequence"/>
</dbReference>
<sequence>MPDALTPQSPEWWIERLYKRLVARREQIDFFDDYYTGNHPLPWLSQQAREEFLRMVQMTRSNYMGLVVDSTGERLAVEGFRFGDDATADRDSWRIWQANNLDSDSDMAWLEALITGVSYFHVAPNEQDASTPNIWVEHPSQAIVEHLPGTNRRVRAASLKVWDDDWTGEIHATLQTPGFLYKFKAPRPSGGVTTSLRWVEREVLKEQPNGQRRNPLGAVSMVEVANNPRLLSGGQSELYDVTDIQDRINKTLFDRMQTQEFGVDPQKWAKAFPKEDADGNPQTIEFGRNRMVTTDVAETQFGNFAVAALSPYSEAKREDVKDIASRTRTPAQYLLGEMSNVNGETLKASESGLISKVKQRQRPFGEAAEEAMRLARRAANLSGAADARMETLWVDPQYRTEGERTDAIVKRLQAGISSLRQAREDYGYTATEIERLEADDKTSALDPVTRAIVDGLGNDAAIGA</sequence>
<protein>
    <submittedName>
        <fullName evidence="1">Phage portal protein</fullName>
    </submittedName>
</protein>
<gene>
    <name evidence="1" type="ORF">V6R90_10610</name>
</gene>
<evidence type="ECO:0000313" key="1">
    <source>
        <dbReference type="EMBL" id="MEQ7847731.1"/>
    </source>
</evidence>
<evidence type="ECO:0000313" key="2">
    <source>
        <dbReference type="Proteomes" id="UP001482520"/>
    </source>
</evidence>
<dbReference type="InterPro" id="IPR021145">
    <property type="entry name" value="Portal_protein_SPP1_Gp6-like"/>
</dbReference>
<proteinExistence type="predicted"/>
<dbReference type="EMBL" id="JBEGDP010000010">
    <property type="protein sequence ID" value="MEQ7847731.1"/>
    <property type="molecule type" value="Genomic_DNA"/>
</dbReference>
<dbReference type="RefSeq" id="WP_349804649.1">
    <property type="nucleotide sequence ID" value="NZ_JBEGDP010000010.1"/>
</dbReference>